<dbReference type="InterPro" id="IPR033121">
    <property type="entry name" value="PEPTIDASE_A1"/>
</dbReference>
<evidence type="ECO:0000256" key="3">
    <source>
        <dbReference type="ARBA" id="ARBA00022801"/>
    </source>
</evidence>
<comment type="similarity">
    <text evidence="1">Belongs to the peptidase A1 family.</text>
</comment>
<keyword evidence="2" id="KW-0645">Protease</keyword>
<feature type="domain" description="Peptidase A1" evidence="5">
    <location>
        <begin position="63"/>
        <end position="282"/>
    </location>
</feature>
<evidence type="ECO:0000256" key="1">
    <source>
        <dbReference type="ARBA" id="ARBA00007447"/>
    </source>
</evidence>
<protein>
    <recommendedName>
        <fullName evidence="5">Peptidase A1 domain-containing protein</fullName>
    </recommendedName>
</protein>
<feature type="chain" id="PRO_5044806099" description="Peptidase A1 domain-containing protein" evidence="4">
    <location>
        <begin position="17"/>
        <end position="282"/>
    </location>
</feature>
<dbReference type="Proteomes" id="UP001632038">
    <property type="component" value="Unassembled WGS sequence"/>
</dbReference>
<dbReference type="InterPro" id="IPR051708">
    <property type="entry name" value="Plant_Aspart_Prot_A1"/>
</dbReference>
<keyword evidence="3" id="KW-0378">Hydrolase</keyword>
<dbReference type="Gene3D" id="2.40.70.10">
    <property type="entry name" value="Acid Proteases"/>
    <property type="match status" value="1"/>
</dbReference>
<dbReference type="GO" id="GO:0008233">
    <property type="term" value="F:peptidase activity"/>
    <property type="evidence" value="ECO:0007669"/>
    <property type="project" value="UniProtKB-KW"/>
</dbReference>
<keyword evidence="4" id="KW-0732">Signal</keyword>
<proteinExistence type="inferred from homology"/>
<dbReference type="InterPro" id="IPR032861">
    <property type="entry name" value="TAXi_N"/>
</dbReference>
<keyword evidence="7" id="KW-1185">Reference proteome</keyword>
<name>A0ABD3DM40_9LAMI</name>
<dbReference type="GO" id="GO:0006508">
    <property type="term" value="P:proteolysis"/>
    <property type="evidence" value="ECO:0007669"/>
    <property type="project" value="UniProtKB-KW"/>
</dbReference>
<evidence type="ECO:0000259" key="5">
    <source>
        <dbReference type="PROSITE" id="PS51767"/>
    </source>
</evidence>
<dbReference type="AlphaFoldDB" id="A0ABD3DM40"/>
<accession>A0ABD3DM40</accession>
<organism evidence="6 7">
    <name type="scientific">Castilleja foliolosa</name>
    <dbReference type="NCBI Taxonomy" id="1961234"/>
    <lineage>
        <taxon>Eukaryota</taxon>
        <taxon>Viridiplantae</taxon>
        <taxon>Streptophyta</taxon>
        <taxon>Embryophyta</taxon>
        <taxon>Tracheophyta</taxon>
        <taxon>Spermatophyta</taxon>
        <taxon>Magnoliopsida</taxon>
        <taxon>eudicotyledons</taxon>
        <taxon>Gunneridae</taxon>
        <taxon>Pentapetalae</taxon>
        <taxon>asterids</taxon>
        <taxon>lamiids</taxon>
        <taxon>Lamiales</taxon>
        <taxon>Orobanchaceae</taxon>
        <taxon>Pedicularideae</taxon>
        <taxon>Castillejinae</taxon>
        <taxon>Castilleja</taxon>
    </lineage>
</organism>
<reference evidence="7" key="1">
    <citation type="journal article" date="2024" name="IScience">
        <title>Strigolactones Initiate the Formation of Haustorium-like Structures in Castilleja.</title>
        <authorList>
            <person name="Buerger M."/>
            <person name="Peterson D."/>
            <person name="Chory J."/>
        </authorList>
    </citation>
    <scope>NUCLEOTIDE SEQUENCE [LARGE SCALE GENOMIC DNA]</scope>
</reference>
<sequence length="282" mass="30623">MCVLLLLLFSLVFSWSDFSLVSSANSSITLPLSRVTPPPSTTTGNNPKYPNTRIPLYPDGRGYFVELSFGKPPQTLRLNMDTGSSLVWFPCTHDNYTGTHGNISKADPTFIPENSSSYKEVTFNSPECGWLFGPDRKGKNPTGPCPYTIIYGLGNTTGLLVSESLTIPGLSVANFIAGCSIASDQMREGMVGFGRSPLSLPSQLGLKAFSHCMVPHDLYDNTTASSDLVLMTTWDGAKRPSGKIQYTPFVSNPTAYELLETCGPILISTQTKNLTLIITHFT</sequence>
<evidence type="ECO:0000313" key="7">
    <source>
        <dbReference type="Proteomes" id="UP001632038"/>
    </source>
</evidence>
<evidence type="ECO:0000256" key="2">
    <source>
        <dbReference type="ARBA" id="ARBA00022670"/>
    </source>
</evidence>
<dbReference type="PANTHER" id="PTHR47967:SF36">
    <property type="entry name" value="PEPTIDASE A1 DOMAIN-CONTAINING PROTEIN"/>
    <property type="match status" value="1"/>
</dbReference>
<evidence type="ECO:0000313" key="6">
    <source>
        <dbReference type="EMBL" id="KAL3642727.1"/>
    </source>
</evidence>
<dbReference type="SUPFAM" id="SSF50630">
    <property type="entry name" value="Acid proteases"/>
    <property type="match status" value="1"/>
</dbReference>
<dbReference type="PROSITE" id="PS51767">
    <property type="entry name" value="PEPTIDASE_A1"/>
    <property type="match status" value="1"/>
</dbReference>
<dbReference type="InterPro" id="IPR021109">
    <property type="entry name" value="Peptidase_aspartic_dom_sf"/>
</dbReference>
<dbReference type="PANTHER" id="PTHR47967">
    <property type="entry name" value="OS07G0603500 PROTEIN-RELATED"/>
    <property type="match status" value="1"/>
</dbReference>
<evidence type="ECO:0000256" key="4">
    <source>
        <dbReference type="SAM" id="SignalP"/>
    </source>
</evidence>
<feature type="signal peptide" evidence="4">
    <location>
        <begin position="1"/>
        <end position="16"/>
    </location>
</feature>
<gene>
    <name evidence="6" type="ORF">CASFOL_013542</name>
</gene>
<comment type="caution">
    <text evidence="6">The sequence shown here is derived from an EMBL/GenBank/DDBJ whole genome shotgun (WGS) entry which is preliminary data.</text>
</comment>
<dbReference type="EMBL" id="JAVIJP010000016">
    <property type="protein sequence ID" value="KAL3642727.1"/>
    <property type="molecule type" value="Genomic_DNA"/>
</dbReference>
<dbReference type="Pfam" id="PF14543">
    <property type="entry name" value="TAXi_N"/>
    <property type="match status" value="1"/>
</dbReference>